<dbReference type="AlphaFoldDB" id="A0A3N4K0G0"/>
<evidence type="ECO:0000256" key="2">
    <source>
        <dbReference type="ARBA" id="ARBA00022552"/>
    </source>
</evidence>
<feature type="region of interest" description="Disordered" evidence="3">
    <location>
        <begin position="139"/>
        <end position="198"/>
    </location>
</feature>
<accession>A0A3N4K0G0</accession>
<name>A0A3N4K0G0_9PEZI</name>
<evidence type="ECO:0008006" key="6">
    <source>
        <dbReference type="Google" id="ProtNLM"/>
    </source>
</evidence>
<organism evidence="4 5">
    <name type="scientific">Choiromyces venosus 120613-1</name>
    <dbReference type="NCBI Taxonomy" id="1336337"/>
    <lineage>
        <taxon>Eukaryota</taxon>
        <taxon>Fungi</taxon>
        <taxon>Dikarya</taxon>
        <taxon>Ascomycota</taxon>
        <taxon>Pezizomycotina</taxon>
        <taxon>Pezizomycetes</taxon>
        <taxon>Pezizales</taxon>
        <taxon>Tuberaceae</taxon>
        <taxon>Choiromyces</taxon>
    </lineage>
</organism>
<protein>
    <recommendedName>
        <fullName evidence="6">Pre-rRNA-processing protein TSR2</fullName>
    </recommendedName>
</protein>
<dbReference type="PANTHER" id="PTHR21250">
    <property type="entry name" value="PRE-RRNA-PROCESSING PROTEIN TSR2 HOMOLOG"/>
    <property type="match status" value="1"/>
</dbReference>
<feature type="compositionally biased region" description="Acidic residues" evidence="3">
    <location>
        <begin position="152"/>
        <end position="161"/>
    </location>
</feature>
<dbReference type="EMBL" id="ML120359">
    <property type="protein sequence ID" value="RPB04110.1"/>
    <property type="molecule type" value="Genomic_DNA"/>
</dbReference>
<comment type="similarity">
    <text evidence="1">Belongs to the TSR2 family.</text>
</comment>
<dbReference type="InterPro" id="IPR019398">
    <property type="entry name" value="Pre-rRNA_process_TSR2"/>
</dbReference>
<dbReference type="Proteomes" id="UP000276215">
    <property type="component" value="Unassembled WGS sequence"/>
</dbReference>
<dbReference type="OrthoDB" id="263560at2759"/>
<dbReference type="GO" id="GO:0006364">
    <property type="term" value="P:rRNA processing"/>
    <property type="evidence" value="ECO:0007669"/>
    <property type="project" value="UniProtKB-KW"/>
</dbReference>
<dbReference type="Pfam" id="PF10273">
    <property type="entry name" value="WGG"/>
    <property type="match status" value="1"/>
</dbReference>
<reference evidence="4 5" key="1">
    <citation type="journal article" date="2018" name="Nat. Ecol. Evol.">
        <title>Pezizomycetes genomes reveal the molecular basis of ectomycorrhizal truffle lifestyle.</title>
        <authorList>
            <person name="Murat C."/>
            <person name="Payen T."/>
            <person name="Noel B."/>
            <person name="Kuo A."/>
            <person name="Morin E."/>
            <person name="Chen J."/>
            <person name="Kohler A."/>
            <person name="Krizsan K."/>
            <person name="Balestrini R."/>
            <person name="Da Silva C."/>
            <person name="Montanini B."/>
            <person name="Hainaut M."/>
            <person name="Levati E."/>
            <person name="Barry K.W."/>
            <person name="Belfiori B."/>
            <person name="Cichocki N."/>
            <person name="Clum A."/>
            <person name="Dockter R.B."/>
            <person name="Fauchery L."/>
            <person name="Guy J."/>
            <person name="Iotti M."/>
            <person name="Le Tacon F."/>
            <person name="Lindquist E.A."/>
            <person name="Lipzen A."/>
            <person name="Malagnac F."/>
            <person name="Mello A."/>
            <person name="Molinier V."/>
            <person name="Miyauchi S."/>
            <person name="Poulain J."/>
            <person name="Riccioni C."/>
            <person name="Rubini A."/>
            <person name="Sitrit Y."/>
            <person name="Splivallo R."/>
            <person name="Traeger S."/>
            <person name="Wang M."/>
            <person name="Zifcakova L."/>
            <person name="Wipf D."/>
            <person name="Zambonelli A."/>
            <person name="Paolocci F."/>
            <person name="Nowrousian M."/>
            <person name="Ottonello S."/>
            <person name="Baldrian P."/>
            <person name="Spatafora J.W."/>
            <person name="Henrissat B."/>
            <person name="Nagy L.G."/>
            <person name="Aury J.M."/>
            <person name="Wincker P."/>
            <person name="Grigoriev I.V."/>
            <person name="Bonfante P."/>
            <person name="Martin F.M."/>
        </authorList>
    </citation>
    <scope>NUCLEOTIDE SEQUENCE [LARGE SCALE GENOMIC DNA]</scope>
    <source>
        <strain evidence="4 5">120613-1</strain>
    </source>
</reference>
<keyword evidence="5" id="KW-1185">Reference proteome</keyword>
<proteinExistence type="inferred from homology"/>
<evidence type="ECO:0000313" key="5">
    <source>
        <dbReference type="Proteomes" id="UP000276215"/>
    </source>
</evidence>
<evidence type="ECO:0000313" key="4">
    <source>
        <dbReference type="EMBL" id="RPB04110.1"/>
    </source>
</evidence>
<keyword evidence="2" id="KW-0698">rRNA processing</keyword>
<evidence type="ECO:0000256" key="3">
    <source>
        <dbReference type="SAM" id="MobiDB-lite"/>
    </source>
</evidence>
<gene>
    <name evidence="4" type="ORF">L873DRAFT_1729918</name>
</gene>
<evidence type="ECO:0000256" key="1">
    <source>
        <dbReference type="ARBA" id="ARBA00006524"/>
    </source>
</evidence>
<sequence>MTTAQPTTMGNAVVQLSPQATAKWELGVSLILDSWDVLTEAVNNLWGGEDSSGKRDWLAGAIVEMFEGRPDSDEQDIEETLLQVMEDEFSVSLEDDSSWIIARQIIVLRKEIIDGNFFTVDKLHERFLAKPKNRSASTFKEVVGETASLTSEESEGDEEMGDAPPAAPSQPRQPRQPLEPTVDEDGFELVQKRGSRRR</sequence>
<dbReference type="STRING" id="1336337.A0A3N4K0G0"/>